<dbReference type="EMBL" id="CAADHB010000132">
    <property type="protein sequence ID" value="VFK80597.1"/>
    <property type="molecule type" value="Genomic_DNA"/>
</dbReference>
<evidence type="ECO:0000256" key="5">
    <source>
        <dbReference type="ARBA" id="ARBA00022785"/>
    </source>
</evidence>
<proteinExistence type="inferred from homology"/>
<dbReference type="HAMAP" id="MF_00916">
    <property type="entry name" value="QueG"/>
    <property type="match status" value="1"/>
</dbReference>
<keyword evidence="3 9" id="KW-0819">tRNA processing</keyword>
<evidence type="ECO:0000313" key="13">
    <source>
        <dbReference type="EMBL" id="VFK80597.1"/>
    </source>
</evidence>
<evidence type="ECO:0000259" key="10">
    <source>
        <dbReference type="PROSITE" id="PS51379"/>
    </source>
</evidence>
<evidence type="ECO:0000256" key="6">
    <source>
        <dbReference type="ARBA" id="ARBA00023002"/>
    </source>
</evidence>
<dbReference type="Pfam" id="PF08331">
    <property type="entry name" value="QueG_DUF1730"/>
    <property type="match status" value="1"/>
</dbReference>
<dbReference type="InterPro" id="IPR017900">
    <property type="entry name" value="4Fe4S_Fe_S_CS"/>
</dbReference>
<dbReference type="InterPro" id="IPR017896">
    <property type="entry name" value="4Fe4S_Fe-S-bd"/>
</dbReference>
<evidence type="ECO:0000256" key="8">
    <source>
        <dbReference type="ARBA" id="ARBA00023014"/>
    </source>
</evidence>
<feature type="binding site" evidence="9">
    <location>
        <position position="296"/>
    </location>
    <ligand>
        <name>[4Fe-4S] cluster</name>
        <dbReference type="ChEBI" id="CHEBI:49883"/>
        <label>2</label>
    </ligand>
</feature>
<dbReference type="NCBIfam" id="TIGR00276">
    <property type="entry name" value="tRNA epoxyqueuosine(34) reductase QueG"/>
    <property type="match status" value="1"/>
</dbReference>
<sequence length="401" mass="45012">MDYQRLSKDIKCWGAELGFRQIGISSVDLADDERRLRAWLASGCHGEMRYMARHGLKRSRPRELVPGTRRVISASMDYLPEAGITDAIQVLRDPRRGYVARYALGRDYHKVLRRGLVRLLQRIEKEAGGGQYRGPCIGKTKFPKFCLLEASCSWTPDMGDHVRGAPSSLKDPGKSNARFDSFAGRVFVDSAPVLEKALARNAGLGWIGKHTNLIRRQGGSCFLLGEIYTNLPLFIDRPAREHCGSCRACMLACPTGAIVAPYRLDARRCVAYLTIEYRGSIPLELRPRIGNRIFGCDDCQLACPWNRFATVTRERDFTPRNNLDGETLVGLFGWSEPEFMERTAGSALRRIGYECWLRNIAVAIGNAPPSARMVAVLEKRIRHPSSLVAEHVAWALARHRP</sequence>
<reference evidence="11" key="1">
    <citation type="submission" date="2019-02" db="EMBL/GenBank/DDBJ databases">
        <authorList>
            <person name="Gruber-Vodicka R. H."/>
            <person name="Seah K. B. B."/>
        </authorList>
    </citation>
    <scope>NUCLEOTIDE SEQUENCE</scope>
    <source>
        <strain evidence="13">BECK_S127</strain>
        <strain evidence="12">BECK_S1320</strain>
        <strain evidence="11">BECK_S1321</strain>
    </source>
</reference>
<dbReference type="GO" id="GO:0008616">
    <property type="term" value="P:tRNA queuosine(34) biosynthetic process"/>
    <property type="evidence" value="ECO:0007669"/>
    <property type="project" value="UniProtKB-UniRule"/>
</dbReference>
<dbReference type="InterPro" id="IPR013542">
    <property type="entry name" value="QueG_DUF1730"/>
</dbReference>
<evidence type="ECO:0000256" key="4">
    <source>
        <dbReference type="ARBA" id="ARBA00022723"/>
    </source>
</evidence>
<comment type="cofactor">
    <cofactor evidence="9">
        <name>[4Fe-4S] cluster</name>
        <dbReference type="ChEBI" id="CHEBI:49883"/>
    </cofactor>
    <text evidence="9">Binds 2 [4Fe-4S] clusters per monomer.</text>
</comment>
<keyword evidence="1 9" id="KW-0004">4Fe-4S</keyword>
<keyword evidence="4 9" id="KW-0479">Metal-binding</keyword>
<dbReference type="GO" id="GO:0005737">
    <property type="term" value="C:cytoplasm"/>
    <property type="evidence" value="ECO:0007669"/>
    <property type="project" value="UniProtKB-SubCell"/>
</dbReference>
<keyword evidence="7 9" id="KW-0408">Iron</keyword>
<keyword evidence="8 9" id="KW-0411">Iron-sulfur</keyword>
<feature type="binding site" evidence="9">
    <location>
        <position position="58"/>
    </location>
    <ligand>
        <name>cob(II)alamin</name>
        <dbReference type="ChEBI" id="CHEBI:16304"/>
    </ligand>
</feature>
<dbReference type="PANTHER" id="PTHR30002:SF4">
    <property type="entry name" value="EPOXYQUEUOSINE REDUCTASE"/>
    <property type="match status" value="1"/>
</dbReference>
<comment type="cofactor">
    <cofactor evidence="9">
        <name>cob(II)alamin</name>
        <dbReference type="ChEBI" id="CHEBI:16304"/>
    </cofactor>
</comment>
<evidence type="ECO:0000256" key="2">
    <source>
        <dbReference type="ARBA" id="ARBA00022490"/>
    </source>
</evidence>
<dbReference type="EMBL" id="CAADFU010000131">
    <property type="protein sequence ID" value="VFK48583.1"/>
    <property type="molecule type" value="Genomic_DNA"/>
</dbReference>
<evidence type="ECO:0000313" key="11">
    <source>
        <dbReference type="EMBL" id="VFK42513.1"/>
    </source>
</evidence>
<dbReference type="UniPathway" id="UPA00392"/>
<dbReference type="InterPro" id="IPR004453">
    <property type="entry name" value="QueG"/>
</dbReference>
<comment type="caution">
    <text evidence="9">Lacks conserved residue(s) required for the propagation of feature annotation.</text>
</comment>
<keyword evidence="9" id="KW-0170">Cobalt</keyword>
<evidence type="ECO:0000256" key="7">
    <source>
        <dbReference type="ARBA" id="ARBA00023004"/>
    </source>
</evidence>
<dbReference type="SUPFAM" id="SSF46548">
    <property type="entry name" value="alpha-helical ferredoxin"/>
    <property type="match status" value="1"/>
</dbReference>
<dbReference type="GO" id="GO:0051539">
    <property type="term" value="F:4 iron, 4 sulfur cluster binding"/>
    <property type="evidence" value="ECO:0007669"/>
    <property type="project" value="UniProtKB-KW"/>
</dbReference>
<evidence type="ECO:0000256" key="9">
    <source>
        <dbReference type="HAMAP-Rule" id="MF_00916"/>
    </source>
</evidence>
<dbReference type="GO" id="GO:0052693">
    <property type="term" value="F:epoxyqueuosine reductase activity"/>
    <property type="evidence" value="ECO:0007669"/>
    <property type="project" value="UniProtKB-UniRule"/>
</dbReference>
<feature type="binding site" evidence="9">
    <location>
        <position position="249"/>
    </location>
    <ligand>
        <name>[4Fe-4S] cluster</name>
        <dbReference type="ChEBI" id="CHEBI:49883"/>
        <label>1</label>
    </ligand>
</feature>
<comment type="catalytic activity">
    <reaction evidence="9">
        <text>epoxyqueuosine(34) in tRNA + AH2 = queuosine(34) in tRNA + A + H2O</text>
        <dbReference type="Rhea" id="RHEA:32159"/>
        <dbReference type="Rhea" id="RHEA-COMP:18571"/>
        <dbReference type="Rhea" id="RHEA-COMP:18582"/>
        <dbReference type="ChEBI" id="CHEBI:13193"/>
        <dbReference type="ChEBI" id="CHEBI:15377"/>
        <dbReference type="ChEBI" id="CHEBI:17499"/>
        <dbReference type="ChEBI" id="CHEBI:194431"/>
        <dbReference type="ChEBI" id="CHEBI:194443"/>
        <dbReference type="EC" id="1.17.99.6"/>
    </reaction>
</comment>
<comment type="pathway">
    <text evidence="9">tRNA modification; tRNA-queuosine biosynthesis.</text>
</comment>
<feature type="binding site" evidence="9">
    <location>
        <position position="189"/>
    </location>
    <ligand>
        <name>cob(II)alamin</name>
        <dbReference type="ChEBI" id="CHEBI:16304"/>
    </ligand>
</feature>
<keyword evidence="9" id="KW-0846">Cobalamin</keyword>
<comment type="subcellular location">
    <subcellularLocation>
        <location evidence="9">Cytoplasm</location>
    </subcellularLocation>
</comment>
<feature type="binding site" evidence="9">
    <location>
        <position position="243"/>
    </location>
    <ligand>
        <name>[4Fe-4S] cluster</name>
        <dbReference type="ChEBI" id="CHEBI:49883"/>
        <label>1</label>
    </ligand>
</feature>
<comment type="function">
    <text evidence="9">Catalyzes the conversion of epoxyqueuosine (oQ) to queuosine (Q), which is a hypermodified base found in the wobble positions of tRNA(Asp), tRNA(Asn), tRNA(His) and tRNA(Tyr).</text>
</comment>
<accession>A0A450YLU0</accession>
<dbReference type="EMBL" id="CAADFR010000123">
    <property type="protein sequence ID" value="VFK42513.1"/>
    <property type="molecule type" value="Genomic_DNA"/>
</dbReference>
<dbReference type="PROSITE" id="PS00198">
    <property type="entry name" value="4FE4S_FER_1"/>
    <property type="match status" value="1"/>
</dbReference>
<keyword evidence="6 9" id="KW-0560">Oxidoreductase</keyword>
<evidence type="ECO:0000256" key="3">
    <source>
        <dbReference type="ARBA" id="ARBA00022694"/>
    </source>
</evidence>
<dbReference type="EC" id="1.17.99.6" evidence="9"/>
<feature type="binding site" evidence="9">
    <location>
        <position position="269"/>
    </location>
    <ligand>
        <name>[4Fe-4S] cluster</name>
        <dbReference type="ChEBI" id="CHEBI:49883"/>
        <label>2</label>
    </ligand>
</feature>
<evidence type="ECO:0000256" key="1">
    <source>
        <dbReference type="ARBA" id="ARBA00022485"/>
    </source>
</evidence>
<evidence type="ECO:0000313" key="12">
    <source>
        <dbReference type="EMBL" id="VFK48583.1"/>
    </source>
</evidence>
<comment type="similarity">
    <text evidence="9">Belongs to the QueG family.</text>
</comment>
<feature type="binding site" evidence="9">
    <location>
        <position position="253"/>
    </location>
    <ligand>
        <name>[4Fe-4S] cluster</name>
        <dbReference type="ChEBI" id="CHEBI:49883"/>
        <label>2</label>
    </ligand>
</feature>
<dbReference type="PANTHER" id="PTHR30002">
    <property type="entry name" value="EPOXYQUEUOSINE REDUCTASE"/>
    <property type="match status" value="1"/>
</dbReference>
<dbReference type="GO" id="GO:0046872">
    <property type="term" value="F:metal ion binding"/>
    <property type="evidence" value="ECO:0007669"/>
    <property type="project" value="UniProtKB-KW"/>
</dbReference>
<feature type="binding site" evidence="9">
    <location>
        <position position="299"/>
    </location>
    <ligand>
        <name>[4Fe-4S] cluster</name>
        <dbReference type="ChEBI" id="CHEBI:49883"/>
        <label>2</label>
    </ligand>
</feature>
<feature type="binding site" evidence="9">
    <location>
        <position position="213"/>
    </location>
    <ligand>
        <name>cob(II)alamin</name>
        <dbReference type="ChEBI" id="CHEBI:16304"/>
    </ligand>
</feature>
<dbReference type="Pfam" id="PF13484">
    <property type="entry name" value="Fer4_16"/>
    <property type="match status" value="1"/>
</dbReference>
<protein>
    <recommendedName>
        <fullName evidence="9">Epoxyqueuosine reductase</fullName>
        <ecNumber evidence="9">1.17.99.6</ecNumber>
    </recommendedName>
    <alternativeName>
        <fullName evidence="9">Queuosine biosynthesis protein QueG</fullName>
    </alternativeName>
</protein>
<dbReference type="Gene3D" id="3.30.70.20">
    <property type="match status" value="1"/>
</dbReference>
<dbReference type="GO" id="GO:0031419">
    <property type="term" value="F:cobalamin binding"/>
    <property type="evidence" value="ECO:0007669"/>
    <property type="project" value="UniProtKB-KW"/>
</dbReference>
<feature type="binding site" evidence="9">
    <location>
        <position position="303"/>
    </location>
    <ligand>
        <name>[4Fe-4S] cluster</name>
        <dbReference type="ChEBI" id="CHEBI:49883"/>
        <label>1</label>
    </ligand>
</feature>
<dbReference type="PROSITE" id="PS51379">
    <property type="entry name" value="4FE4S_FER_2"/>
    <property type="match status" value="1"/>
</dbReference>
<feature type="binding site" evidence="9">
    <location>
        <position position="224"/>
    </location>
    <ligand>
        <name>cob(II)alamin</name>
        <dbReference type="ChEBI" id="CHEBI:16304"/>
    </ligand>
</feature>
<keyword evidence="2 9" id="KW-0963">Cytoplasm</keyword>
<feature type="active site" description="Proton donor" evidence="9">
    <location>
        <position position="189"/>
    </location>
</feature>
<keyword evidence="5 9" id="KW-0671">Queuosine biosynthesis</keyword>
<gene>
    <name evidence="9" type="primary">queG</name>
    <name evidence="13" type="ORF">BECKSD772D_GA0070982_11323</name>
    <name evidence="12" type="ORF">BECKSD772E_GA0070983_11314</name>
    <name evidence="11" type="ORF">BECKSD772F_GA0070984_11233</name>
</gene>
<name>A0A450YLU0_9GAMM</name>
<organism evidence="11">
    <name type="scientific">Candidatus Kentrum sp. SD</name>
    <dbReference type="NCBI Taxonomy" id="2126332"/>
    <lineage>
        <taxon>Bacteria</taxon>
        <taxon>Pseudomonadati</taxon>
        <taxon>Pseudomonadota</taxon>
        <taxon>Gammaproteobacteria</taxon>
        <taxon>Candidatus Kentrum</taxon>
    </lineage>
</organism>
<feature type="binding site" evidence="9">
    <location>
        <position position="246"/>
    </location>
    <ligand>
        <name>[4Fe-4S] cluster</name>
        <dbReference type="ChEBI" id="CHEBI:49883"/>
        <label>1</label>
    </ligand>
</feature>
<dbReference type="FunFam" id="3.30.70.20:FF:000017">
    <property type="entry name" value="Epoxyqueuosine reductase"/>
    <property type="match status" value="1"/>
</dbReference>
<comment type="subunit">
    <text evidence="9">Monomer.</text>
</comment>
<dbReference type="AlphaFoldDB" id="A0A450YLU0"/>
<feature type="binding site" evidence="9">
    <location>
        <begin position="296"/>
        <end position="297"/>
    </location>
    <ligand>
        <name>cob(II)alamin</name>
        <dbReference type="ChEBI" id="CHEBI:16304"/>
    </ligand>
</feature>
<feature type="domain" description="4Fe-4S ferredoxin-type" evidence="10">
    <location>
        <begin position="231"/>
        <end position="263"/>
    </location>
</feature>